<proteinExistence type="predicted"/>
<reference evidence="2 3" key="1">
    <citation type="journal article" date="2019" name="Sci. Rep.">
        <title>A high-quality genome of Eragrostis curvula grass provides insights into Poaceae evolution and supports new strategies to enhance forage quality.</title>
        <authorList>
            <person name="Carballo J."/>
            <person name="Santos B.A.C.M."/>
            <person name="Zappacosta D."/>
            <person name="Garbus I."/>
            <person name="Selva J.P."/>
            <person name="Gallo C.A."/>
            <person name="Diaz A."/>
            <person name="Albertini E."/>
            <person name="Caccamo M."/>
            <person name="Echenique V."/>
        </authorList>
    </citation>
    <scope>NUCLEOTIDE SEQUENCE [LARGE SCALE GENOMIC DNA]</scope>
    <source>
        <strain evidence="3">cv. Victoria</strain>
        <tissue evidence="2">Leaf</tissue>
    </source>
</reference>
<feature type="compositionally biased region" description="Basic residues" evidence="1">
    <location>
        <begin position="31"/>
        <end position="43"/>
    </location>
</feature>
<organism evidence="2 3">
    <name type="scientific">Eragrostis curvula</name>
    <name type="common">weeping love grass</name>
    <dbReference type="NCBI Taxonomy" id="38414"/>
    <lineage>
        <taxon>Eukaryota</taxon>
        <taxon>Viridiplantae</taxon>
        <taxon>Streptophyta</taxon>
        <taxon>Embryophyta</taxon>
        <taxon>Tracheophyta</taxon>
        <taxon>Spermatophyta</taxon>
        <taxon>Magnoliopsida</taxon>
        <taxon>Liliopsida</taxon>
        <taxon>Poales</taxon>
        <taxon>Poaceae</taxon>
        <taxon>PACMAD clade</taxon>
        <taxon>Chloridoideae</taxon>
        <taxon>Eragrostideae</taxon>
        <taxon>Eragrostidinae</taxon>
        <taxon>Eragrostis</taxon>
    </lineage>
</organism>
<feature type="non-terminal residue" evidence="2">
    <location>
        <position position="1"/>
    </location>
</feature>
<dbReference type="Gramene" id="TVU39036">
    <property type="protein sequence ID" value="TVU39036"/>
    <property type="gene ID" value="EJB05_12438"/>
</dbReference>
<comment type="caution">
    <text evidence="2">The sequence shown here is derived from an EMBL/GenBank/DDBJ whole genome shotgun (WGS) entry which is preliminary data.</text>
</comment>
<feature type="compositionally biased region" description="Basic and acidic residues" evidence="1">
    <location>
        <begin position="184"/>
        <end position="202"/>
    </location>
</feature>
<dbReference type="Proteomes" id="UP000324897">
    <property type="component" value="Chromosome 4"/>
</dbReference>
<evidence type="ECO:0000313" key="2">
    <source>
        <dbReference type="EMBL" id="TVU39036.1"/>
    </source>
</evidence>
<name>A0A5J9VTS8_9POAL</name>
<keyword evidence="3" id="KW-1185">Reference proteome</keyword>
<feature type="compositionally biased region" description="Basic and acidic residues" evidence="1">
    <location>
        <begin position="220"/>
        <end position="236"/>
    </location>
</feature>
<evidence type="ECO:0000313" key="3">
    <source>
        <dbReference type="Proteomes" id="UP000324897"/>
    </source>
</evidence>
<sequence length="290" mass="32912">NPSRNFTWTNDPSRHLSISLNPYLFVRGKTQRKNRALPRRGARPRQAPPPFAFTPSVVANELPYQEEIRKRFEEDPSLISEEAHDKDLYSTLFPKERTGRRHGLGLLVGGVASAHVFEAFADVQEVRHENKKLWSVVEKLMSNQTKLQQQYDELKSQVSAPQRCPSVESSPKIDVSPEGYQKVTNKENKDDSVSSQKQEEPKSVVLPTLKSTKSRMSQQQKEKDKERAQTLPEKDKKQRKFQTPLHIATKDMEEDIKCGMEVGLTSPNSKMMLALGTVQTTDRKAKAGDG</sequence>
<feature type="region of interest" description="Disordered" evidence="1">
    <location>
        <begin position="152"/>
        <end position="246"/>
    </location>
</feature>
<gene>
    <name evidence="2" type="ORF">EJB05_12438</name>
</gene>
<feature type="compositionally biased region" description="Polar residues" evidence="1">
    <location>
        <begin position="209"/>
        <end position="219"/>
    </location>
</feature>
<feature type="region of interest" description="Disordered" evidence="1">
    <location>
        <begin position="31"/>
        <end position="52"/>
    </location>
</feature>
<dbReference type="AlphaFoldDB" id="A0A5J9VTS8"/>
<dbReference type="OrthoDB" id="696565at2759"/>
<dbReference type="EMBL" id="RWGY01000007">
    <property type="protein sequence ID" value="TVU39036.1"/>
    <property type="molecule type" value="Genomic_DNA"/>
</dbReference>
<protein>
    <submittedName>
        <fullName evidence="2">Uncharacterized protein</fullName>
    </submittedName>
</protein>
<accession>A0A5J9VTS8</accession>
<evidence type="ECO:0000256" key="1">
    <source>
        <dbReference type="SAM" id="MobiDB-lite"/>
    </source>
</evidence>